<dbReference type="Proteomes" id="UP000517694">
    <property type="component" value="Unassembled WGS sequence"/>
</dbReference>
<keyword evidence="5" id="KW-0276">Fatty acid metabolism</keyword>
<accession>A0A7X1HXG3</accession>
<proteinExistence type="predicted"/>
<evidence type="ECO:0000256" key="18">
    <source>
        <dbReference type="ARBA" id="ARBA00049251"/>
    </source>
</evidence>
<comment type="caution">
    <text evidence="21">The sequence shown here is derived from an EMBL/GenBank/DDBJ whole genome shotgun (WGS) entry which is preliminary data.</text>
</comment>
<comment type="catalytic activity">
    <reaction evidence="17">
        <text>(2E)-hexenoyl-CoA + NADPH + H(+) = hexanoyl-CoA + NADP(+)</text>
        <dbReference type="Rhea" id="RHEA:44956"/>
        <dbReference type="ChEBI" id="CHEBI:15378"/>
        <dbReference type="ChEBI" id="CHEBI:57783"/>
        <dbReference type="ChEBI" id="CHEBI:58349"/>
        <dbReference type="ChEBI" id="CHEBI:62077"/>
        <dbReference type="ChEBI" id="CHEBI:62620"/>
    </reaction>
    <physiologicalReaction direction="left-to-right" evidence="17">
        <dbReference type="Rhea" id="RHEA:44957"/>
    </physiologicalReaction>
</comment>
<sequence length="242" mass="24108">MTGLPTPPATLAAMLPPDTLAGTAALVVGAGFVAETAAAGLTEIGAAVSKIDLADAKAVQHTVGATDAEVLVIVPPDLTEPEIADGVSLGSWQAGPGSMLESAFGALAAFGAARAENGGVALITVDPVALHGGPGAAAAAGAQAALVGLVQSLAVEWSPRDLRVNALAVGHFSGAGGAGLPGNIPALRLGEARELAWMIEYLCSPYAAYLTGTTITVDGGDSLKRYLLEPVHTRNEFLRGGR</sequence>
<evidence type="ECO:0000256" key="1">
    <source>
        <dbReference type="ARBA" id="ARBA00004275"/>
    </source>
</evidence>
<evidence type="ECO:0000256" key="11">
    <source>
        <dbReference type="ARBA" id="ARBA00037124"/>
    </source>
</evidence>
<keyword evidence="10" id="KW-0275">Fatty acid biosynthesis</keyword>
<keyword evidence="7" id="KW-0560">Oxidoreductase</keyword>
<evidence type="ECO:0000256" key="10">
    <source>
        <dbReference type="ARBA" id="ARBA00023160"/>
    </source>
</evidence>
<comment type="catalytic activity">
    <reaction evidence="15">
        <text>(2E)-dodecenoyl-CoA + NADPH + H(+) = dodecanoyl-CoA + NADP(+)</text>
        <dbReference type="Rhea" id="RHEA:44964"/>
        <dbReference type="ChEBI" id="CHEBI:15378"/>
        <dbReference type="ChEBI" id="CHEBI:57330"/>
        <dbReference type="ChEBI" id="CHEBI:57375"/>
        <dbReference type="ChEBI" id="CHEBI:57783"/>
        <dbReference type="ChEBI" id="CHEBI:58349"/>
    </reaction>
    <physiologicalReaction direction="left-to-right" evidence="15">
        <dbReference type="Rhea" id="RHEA:44965"/>
    </physiologicalReaction>
</comment>
<dbReference type="AlphaFoldDB" id="A0A7X1HXG3"/>
<dbReference type="GO" id="GO:0019166">
    <property type="term" value="F:trans-2-enoyl-CoA reductase (NADPH) activity"/>
    <property type="evidence" value="ECO:0007669"/>
    <property type="project" value="UniProtKB-EC"/>
</dbReference>
<evidence type="ECO:0000256" key="19">
    <source>
        <dbReference type="ARBA" id="ARBA00049386"/>
    </source>
</evidence>
<dbReference type="GO" id="GO:0006633">
    <property type="term" value="P:fatty acid biosynthetic process"/>
    <property type="evidence" value="ECO:0007669"/>
    <property type="project" value="UniProtKB-KW"/>
</dbReference>
<comment type="pathway">
    <text evidence="2">Lipid metabolism.</text>
</comment>
<protein>
    <recommendedName>
        <fullName evidence="14">Peroxisomal trans-2-enoyl-CoA reductase</fullName>
        <ecNumber evidence="13">1.3.1.38</ecNumber>
    </recommendedName>
</protein>
<keyword evidence="8" id="KW-0443">Lipid metabolism</keyword>
<evidence type="ECO:0000313" key="22">
    <source>
        <dbReference type="Proteomes" id="UP000517694"/>
    </source>
</evidence>
<comment type="catalytic activity">
    <reaction evidence="20">
        <text>(2E)-octenoyl-CoA + NADPH + H(+) = octanoyl-CoA + NADP(+)</text>
        <dbReference type="Rhea" id="RHEA:44952"/>
        <dbReference type="ChEBI" id="CHEBI:15378"/>
        <dbReference type="ChEBI" id="CHEBI:57386"/>
        <dbReference type="ChEBI" id="CHEBI:57783"/>
        <dbReference type="ChEBI" id="CHEBI:58349"/>
        <dbReference type="ChEBI" id="CHEBI:62242"/>
    </reaction>
    <physiologicalReaction direction="left-to-right" evidence="20">
        <dbReference type="Rhea" id="RHEA:44953"/>
    </physiologicalReaction>
</comment>
<keyword evidence="6" id="KW-0521">NADP</keyword>
<name>A0A7X1HXG3_9ACTN</name>
<evidence type="ECO:0000256" key="14">
    <source>
        <dbReference type="ARBA" id="ARBA00041063"/>
    </source>
</evidence>
<dbReference type="OrthoDB" id="286404at2"/>
<keyword evidence="3" id="KW-0444">Lipid biosynthesis</keyword>
<comment type="subunit">
    <text evidence="12">Interacts with PEX5, probably required to target it into peroxisomes.</text>
</comment>
<comment type="function">
    <text evidence="11">Participates in chain elongation of fatty acids. Catalyzes the reduction of trans-2-enoyl-CoAs of varying chain lengths from 6:1 to 16:1, having maximum activity with 10:1 CoA. Has no 2,4-dienoyl-CoA reductase activity.</text>
</comment>
<evidence type="ECO:0000313" key="21">
    <source>
        <dbReference type="EMBL" id="MBC2864975.1"/>
    </source>
</evidence>
<organism evidence="21 22">
    <name type="scientific">Streptomyces mexicanus</name>
    <dbReference type="NCBI Taxonomy" id="178566"/>
    <lineage>
        <taxon>Bacteria</taxon>
        <taxon>Bacillati</taxon>
        <taxon>Actinomycetota</taxon>
        <taxon>Actinomycetes</taxon>
        <taxon>Kitasatosporales</taxon>
        <taxon>Streptomycetaceae</taxon>
        <taxon>Streptomyces</taxon>
    </lineage>
</organism>
<comment type="catalytic activity">
    <reaction evidence="19">
        <text>(2E)-decenoyl-CoA + NADPH + H(+) = decanoyl-CoA + NADP(+)</text>
        <dbReference type="Rhea" id="RHEA:44960"/>
        <dbReference type="ChEBI" id="CHEBI:15378"/>
        <dbReference type="ChEBI" id="CHEBI:57783"/>
        <dbReference type="ChEBI" id="CHEBI:58349"/>
        <dbReference type="ChEBI" id="CHEBI:61406"/>
        <dbReference type="ChEBI" id="CHEBI:61430"/>
    </reaction>
    <physiologicalReaction direction="left-to-right" evidence="19">
        <dbReference type="Rhea" id="RHEA:44961"/>
    </physiologicalReaction>
</comment>
<dbReference type="PANTHER" id="PTHR24317">
    <property type="entry name" value="PEROXISOMAL TRANS-2-ENOYL-COA REDUCTASE"/>
    <property type="match status" value="1"/>
</dbReference>
<comment type="subcellular location">
    <subcellularLocation>
        <location evidence="1">Peroxisome</location>
    </subcellularLocation>
</comment>
<evidence type="ECO:0000256" key="2">
    <source>
        <dbReference type="ARBA" id="ARBA00005189"/>
    </source>
</evidence>
<dbReference type="SUPFAM" id="SSF51735">
    <property type="entry name" value="NAD(P)-binding Rossmann-fold domains"/>
    <property type="match status" value="1"/>
</dbReference>
<evidence type="ECO:0000256" key="16">
    <source>
        <dbReference type="ARBA" id="ARBA00048686"/>
    </source>
</evidence>
<gene>
    <name evidence="21" type="ORF">H1R13_08165</name>
</gene>
<evidence type="ECO:0000256" key="9">
    <source>
        <dbReference type="ARBA" id="ARBA00023140"/>
    </source>
</evidence>
<dbReference type="EC" id="1.3.1.38" evidence="13"/>
<reference evidence="21 22" key="1">
    <citation type="submission" date="2020-08" db="EMBL/GenBank/DDBJ databases">
        <title>Whole-Genome Sequence of French Clinical Streptomyces mexicanus Strain Q0842.</title>
        <authorList>
            <person name="Boxberger M."/>
            <person name="La Scola B."/>
        </authorList>
    </citation>
    <scope>NUCLEOTIDE SEQUENCE [LARGE SCALE GENOMIC DNA]</scope>
    <source>
        <strain evidence="21 22">Marseille-Q0842</strain>
    </source>
</reference>
<comment type="catalytic activity">
    <reaction evidence="18">
        <text>a (2E)-enoyl-CoA + NADPH + H(+) = a 2,3-saturated acyl-CoA + NADP(+)</text>
        <dbReference type="Rhea" id="RHEA:33763"/>
        <dbReference type="ChEBI" id="CHEBI:15378"/>
        <dbReference type="ChEBI" id="CHEBI:57783"/>
        <dbReference type="ChEBI" id="CHEBI:58349"/>
        <dbReference type="ChEBI" id="CHEBI:58856"/>
        <dbReference type="ChEBI" id="CHEBI:65111"/>
        <dbReference type="EC" id="1.3.1.38"/>
    </reaction>
    <physiologicalReaction direction="left-to-right" evidence="18">
        <dbReference type="Rhea" id="RHEA:33764"/>
    </physiologicalReaction>
</comment>
<evidence type="ECO:0000256" key="7">
    <source>
        <dbReference type="ARBA" id="ARBA00023002"/>
    </source>
</evidence>
<dbReference type="EMBL" id="JACMHY010000002">
    <property type="protein sequence ID" value="MBC2864975.1"/>
    <property type="molecule type" value="Genomic_DNA"/>
</dbReference>
<dbReference type="Gene3D" id="3.40.50.720">
    <property type="entry name" value="NAD(P)-binding Rossmann-like Domain"/>
    <property type="match status" value="1"/>
</dbReference>
<evidence type="ECO:0000256" key="17">
    <source>
        <dbReference type="ARBA" id="ARBA00049108"/>
    </source>
</evidence>
<evidence type="ECO:0000256" key="13">
    <source>
        <dbReference type="ARBA" id="ARBA00038849"/>
    </source>
</evidence>
<evidence type="ECO:0000256" key="6">
    <source>
        <dbReference type="ARBA" id="ARBA00022857"/>
    </source>
</evidence>
<evidence type="ECO:0000256" key="12">
    <source>
        <dbReference type="ARBA" id="ARBA00038622"/>
    </source>
</evidence>
<evidence type="ECO:0000256" key="20">
    <source>
        <dbReference type="ARBA" id="ARBA00049559"/>
    </source>
</evidence>
<keyword evidence="4" id="KW-0597">Phosphoprotein</keyword>
<comment type="catalytic activity">
    <reaction evidence="16">
        <text>(2E)-tetradecenoyl-CoA + NADPH + H(+) = tetradecanoyl-CoA + NADP(+)</text>
        <dbReference type="Rhea" id="RHEA:44968"/>
        <dbReference type="ChEBI" id="CHEBI:15378"/>
        <dbReference type="ChEBI" id="CHEBI:57385"/>
        <dbReference type="ChEBI" id="CHEBI:57783"/>
        <dbReference type="ChEBI" id="CHEBI:58349"/>
        <dbReference type="ChEBI" id="CHEBI:61405"/>
    </reaction>
    <physiologicalReaction direction="left-to-right" evidence="16">
        <dbReference type="Rhea" id="RHEA:44969"/>
    </physiologicalReaction>
</comment>
<evidence type="ECO:0000256" key="4">
    <source>
        <dbReference type="ARBA" id="ARBA00022553"/>
    </source>
</evidence>
<dbReference type="RefSeq" id="WP_159663505.1">
    <property type="nucleotide sequence ID" value="NZ_JACMHY010000002.1"/>
</dbReference>
<evidence type="ECO:0000256" key="3">
    <source>
        <dbReference type="ARBA" id="ARBA00022516"/>
    </source>
</evidence>
<evidence type="ECO:0000256" key="15">
    <source>
        <dbReference type="ARBA" id="ARBA00047570"/>
    </source>
</evidence>
<dbReference type="Pfam" id="PF13561">
    <property type="entry name" value="adh_short_C2"/>
    <property type="match status" value="1"/>
</dbReference>
<keyword evidence="22" id="KW-1185">Reference proteome</keyword>
<dbReference type="InterPro" id="IPR036291">
    <property type="entry name" value="NAD(P)-bd_dom_sf"/>
</dbReference>
<dbReference type="PANTHER" id="PTHR24317:SF7">
    <property type="entry name" value="PEROXISOMAL TRANS-2-ENOYL-COA REDUCTASE"/>
    <property type="match status" value="1"/>
</dbReference>
<dbReference type="PRINTS" id="PR00081">
    <property type="entry name" value="GDHRDH"/>
</dbReference>
<dbReference type="InterPro" id="IPR052388">
    <property type="entry name" value="Peroxisomal_t2-enoyl-CoA_red"/>
</dbReference>
<evidence type="ECO:0000256" key="5">
    <source>
        <dbReference type="ARBA" id="ARBA00022832"/>
    </source>
</evidence>
<evidence type="ECO:0000256" key="8">
    <source>
        <dbReference type="ARBA" id="ARBA00023098"/>
    </source>
</evidence>
<dbReference type="InterPro" id="IPR002347">
    <property type="entry name" value="SDR_fam"/>
</dbReference>
<keyword evidence="9" id="KW-0576">Peroxisome</keyword>